<dbReference type="InterPro" id="IPR014755">
    <property type="entry name" value="Cu-Rt/internalin_Ig-like"/>
</dbReference>
<dbReference type="Pfam" id="PF00395">
    <property type="entry name" value="SLH"/>
    <property type="match status" value="2"/>
</dbReference>
<dbReference type="PANTHER" id="PTHR43308:SF5">
    <property type="entry name" value="S-LAYER PROTEIN _ PEPTIDOGLYCAN ENDO-BETA-N-ACETYLGLUCOSAMINIDASE"/>
    <property type="match status" value="1"/>
</dbReference>
<keyword evidence="6" id="KW-1185">Reference proteome</keyword>
<evidence type="ECO:0000256" key="1">
    <source>
        <dbReference type="ARBA" id="ARBA00022729"/>
    </source>
</evidence>
<dbReference type="EMBL" id="FOOX01000019">
    <property type="protein sequence ID" value="SFH18045.1"/>
    <property type="molecule type" value="Genomic_DNA"/>
</dbReference>
<dbReference type="InterPro" id="IPR051465">
    <property type="entry name" value="Cell_Envelope_Struct_Comp"/>
</dbReference>
<feature type="region of interest" description="Disordered" evidence="3">
    <location>
        <begin position="286"/>
        <end position="313"/>
    </location>
</feature>
<sequence>MVAVLSLSVLTAPPDALAKQKKTPPGQAKKINFQMMNDVRNHWAVEPVTALQKEGIIKGYADGNYYPQSEVSRSESLVMLMRALGLEGGDPSKAALKAAADCPDWAKDTVALAIDKGIITEEEAEELDFSKPALRYEVAVWLGRAQNDDVSAANLTFADSGKIPGYAKKYVAFMAQNKVINGYPGNIFGPLNTVKRSEIASMLFKCQSVFSLNNKFGYISGEVKDVLPSDPAYIMLTANAGEMMIQVADDAAIFVDGEAADLDDIEEGDYVTLVLNPTRKAIVVSAQDGENNNDDEDEDSDAPEIAGLSPKDGAKDAEIGLKQLVATFDENIQAVKSESDVESKIEITNETDDQTVEIKDVDITGKKLTIYLADGLEADCEYTVYIRSGIIEDEDGNNFGGLRASDWNFSTFEEDSNAPEIAGLSPKDGAKDVEIGLKQLVANFDENIQAVKSESDVESKIEITNETDDQTVEIKDVDITGKKLIIYLADGLETDCEYTVYIPRNIIEDKDGNSFEGIDDSDWNFTTAEDEDNTAPKIDGSRGLDPRDNDVVVGSVYELTARFDENVQWADDDEDYADKITIFNDNNEVTPDDIELKDDELVIKFDKALADGEYSVIIPRGIIEDEAGNSFKGIGVNGWNFEIR</sequence>
<keyword evidence="1" id="KW-0732">Signal</keyword>
<name>A0A1I2XXA8_9FIRM</name>
<evidence type="ECO:0000259" key="4">
    <source>
        <dbReference type="PROSITE" id="PS51272"/>
    </source>
</evidence>
<dbReference type="AlphaFoldDB" id="A0A1I2XXA8"/>
<organism evidence="5 6">
    <name type="scientific">Desulfotruncus arcticus DSM 17038</name>
    <dbReference type="NCBI Taxonomy" id="1121424"/>
    <lineage>
        <taxon>Bacteria</taxon>
        <taxon>Bacillati</taxon>
        <taxon>Bacillota</taxon>
        <taxon>Clostridia</taxon>
        <taxon>Eubacteriales</taxon>
        <taxon>Desulfallaceae</taxon>
        <taxon>Desulfotruncus</taxon>
    </lineage>
</organism>
<dbReference type="InterPro" id="IPR001119">
    <property type="entry name" value="SLH_dom"/>
</dbReference>
<dbReference type="Pfam" id="PF13205">
    <property type="entry name" value="Big_5"/>
    <property type="match status" value="3"/>
</dbReference>
<accession>A0A1I2XXA8</accession>
<dbReference type="InterPro" id="IPR032812">
    <property type="entry name" value="SbsA_Ig"/>
</dbReference>
<protein>
    <submittedName>
        <fullName evidence="5">Ig-like domain-containing protein</fullName>
    </submittedName>
</protein>
<dbReference type="STRING" id="341036.SAMN05660649_04169"/>
<feature type="compositionally biased region" description="Acidic residues" evidence="3">
    <location>
        <begin position="291"/>
        <end position="302"/>
    </location>
</feature>
<gene>
    <name evidence="5" type="ORF">SAMN05660649_04169</name>
</gene>
<keyword evidence="2" id="KW-0677">Repeat</keyword>
<evidence type="ECO:0000313" key="5">
    <source>
        <dbReference type="EMBL" id="SFH18045.1"/>
    </source>
</evidence>
<feature type="domain" description="SLH" evidence="4">
    <location>
        <begin position="154"/>
        <end position="217"/>
    </location>
</feature>
<evidence type="ECO:0000313" key="6">
    <source>
        <dbReference type="Proteomes" id="UP000199337"/>
    </source>
</evidence>
<evidence type="ECO:0000256" key="3">
    <source>
        <dbReference type="SAM" id="MobiDB-lite"/>
    </source>
</evidence>
<dbReference type="PANTHER" id="PTHR43308">
    <property type="entry name" value="OUTER MEMBRANE PROTEIN ALPHA-RELATED"/>
    <property type="match status" value="1"/>
</dbReference>
<dbReference type="PROSITE" id="PS51272">
    <property type="entry name" value="SLH"/>
    <property type="match status" value="2"/>
</dbReference>
<dbReference type="Proteomes" id="UP000199337">
    <property type="component" value="Unassembled WGS sequence"/>
</dbReference>
<evidence type="ECO:0000256" key="2">
    <source>
        <dbReference type="ARBA" id="ARBA00022737"/>
    </source>
</evidence>
<reference evidence="6" key="1">
    <citation type="submission" date="2016-10" db="EMBL/GenBank/DDBJ databases">
        <authorList>
            <person name="Varghese N."/>
            <person name="Submissions S."/>
        </authorList>
    </citation>
    <scope>NUCLEOTIDE SEQUENCE [LARGE SCALE GENOMIC DNA]</scope>
    <source>
        <strain evidence="6">DSM 17038</strain>
    </source>
</reference>
<proteinExistence type="predicted"/>
<feature type="domain" description="SLH" evidence="4">
    <location>
        <begin position="31"/>
        <end position="94"/>
    </location>
</feature>
<dbReference type="Gene3D" id="2.60.40.1220">
    <property type="match status" value="1"/>
</dbReference>